<evidence type="ECO:0000313" key="1">
    <source>
        <dbReference type="EMBL" id="SVD01414.1"/>
    </source>
</evidence>
<organism evidence="1">
    <name type="scientific">marine metagenome</name>
    <dbReference type="NCBI Taxonomy" id="408172"/>
    <lineage>
        <taxon>unclassified sequences</taxon>
        <taxon>metagenomes</taxon>
        <taxon>ecological metagenomes</taxon>
    </lineage>
</organism>
<protein>
    <submittedName>
        <fullName evidence="1">Uncharacterized protein</fullName>
    </submittedName>
</protein>
<dbReference type="EMBL" id="UINC01124337">
    <property type="protein sequence ID" value="SVD01414.1"/>
    <property type="molecule type" value="Genomic_DNA"/>
</dbReference>
<name>A0A382RUR5_9ZZZZ</name>
<gene>
    <name evidence="1" type="ORF">METZ01_LOCUS354268</name>
</gene>
<feature type="non-terminal residue" evidence="1">
    <location>
        <position position="83"/>
    </location>
</feature>
<dbReference type="AlphaFoldDB" id="A0A382RUR5"/>
<accession>A0A382RUR5</accession>
<reference evidence="1" key="1">
    <citation type="submission" date="2018-05" db="EMBL/GenBank/DDBJ databases">
        <authorList>
            <person name="Lanie J.A."/>
            <person name="Ng W.-L."/>
            <person name="Kazmierczak K.M."/>
            <person name="Andrzejewski T.M."/>
            <person name="Davidsen T.M."/>
            <person name="Wayne K.J."/>
            <person name="Tettelin H."/>
            <person name="Glass J.I."/>
            <person name="Rusch D."/>
            <person name="Podicherti R."/>
            <person name="Tsui H.-C.T."/>
            <person name="Winkler M.E."/>
        </authorList>
    </citation>
    <scope>NUCLEOTIDE SEQUENCE</scope>
</reference>
<proteinExistence type="predicted"/>
<sequence>MNKILSQAIKKAVSEYSSNNVEIIKEKRPDLFSLSDQTELFQNSKGITIKIDRTRDSNLTDFGKATLSDRYLGANESFQDLFA</sequence>